<sequence length="165" mass="18608">MMVTVKTKIPPSSAWVVESEKIKNPWLPAGLRLDSFVSTKRDNGMFRIVKVNETNHTISLPRYTILGHVVFEPPTLIASCSTKPTTIDPTIFEASLPDVTETINGESRKFLLEKQNIFAFQTRNLGNTGLVKHIIDTQGQGPIRQRPYRASPVNERLQRKSSTNY</sequence>
<reference evidence="2 3" key="1">
    <citation type="journal article" date="2023" name="Nucleic Acids Res.">
        <title>The hologenome of Daphnia magna reveals possible DNA methylation and microbiome-mediated evolution of the host genome.</title>
        <authorList>
            <person name="Chaturvedi A."/>
            <person name="Li X."/>
            <person name="Dhandapani V."/>
            <person name="Marshall H."/>
            <person name="Kissane S."/>
            <person name="Cuenca-Cambronero M."/>
            <person name="Asole G."/>
            <person name="Calvet F."/>
            <person name="Ruiz-Romero M."/>
            <person name="Marangio P."/>
            <person name="Guigo R."/>
            <person name="Rago D."/>
            <person name="Mirbahai L."/>
            <person name="Eastwood N."/>
            <person name="Colbourne J.K."/>
            <person name="Zhou J."/>
            <person name="Mallon E."/>
            <person name="Orsini L."/>
        </authorList>
    </citation>
    <scope>NUCLEOTIDE SEQUENCE [LARGE SCALE GENOMIC DNA]</scope>
    <source>
        <strain evidence="2">LRV0_1</strain>
    </source>
</reference>
<evidence type="ECO:0000313" key="2">
    <source>
        <dbReference type="EMBL" id="KAK4003855.1"/>
    </source>
</evidence>
<evidence type="ECO:0000256" key="1">
    <source>
        <dbReference type="SAM" id="MobiDB-lite"/>
    </source>
</evidence>
<name>A0ABQ9YT97_9CRUS</name>
<feature type="region of interest" description="Disordered" evidence="1">
    <location>
        <begin position="141"/>
        <end position="165"/>
    </location>
</feature>
<protein>
    <submittedName>
        <fullName evidence="2">Uncharacterized protein</fullName>
    </submittedName>
</protein>
<keyword evidence="3" id="KW-1185">Reference proteome</keyword>
<dbReference type="Proteomes" id="UP001234178">
    <property type="component" value="Unassembled WGS sequence"/>
</dbReference>
<gene>
    <name evidence="2" type="ORF">OUZ56_005606</name>
</gene>
<accession>A0ABQ9YT97</accession>
<proteinExistence type="predicted"/>
<dbReference type="EMBL" id="JAOYFB010000001">
    <property type="protein sequence ID" value="KAK4003855.1"/>
    <property type="molecule type" value="Genomic_DNA"/>
</dbReference>
<organism evidence="2 3">
    <name type="scientific">Daphnia magna</name>
    <dbReference type="NCBI Taxonomy" id="35525"/>
    <lineage>
        <taxon>Eukaryota</taxon>
        <taxon>Metazoa</taxon>
        <taxon>Ecdysozoa</taxon>
        <taxon>Arthropoda</taxon>
        <taxon>Crustacea</taxon>
        <taxon>Branchiopoda</taxon>
        <taxon>Diplostraca</taxon>
        <taxon>Cladocera</taxon>
        <taxon>Anomopoda</taxon>
        <taxon>Daphniidae</taxon>
        <taxon>Daphnia</taxon>
    </lineage>
</organism>
<comment type="caution">
    <text evidence="2">The sequence shown here is derived from an EMBL/GenBank/DDBJ whole genome shotgun (WGS) entry which is preliminary data.</text>
</comment>
<evidence type="ECO:0000313" key="3">
    <source>
        <dbReference type="Proteomes" id="UP001234178"/>
    </source>
</evidence>